<evidence type="ECO:0000313" key="1">
    <source>
        <dbReference type="EMBL" id="CEG39560.1"/>
    </source>
</evidence>
<keyword evidence="2" id="KW-1185">Reference proteome</keyword>
<dbReference type="RefSeq" id="XP_024575929.1">
    <property type="nucleotide sequence ID" value="XM_024725120.2"/>
</dbReference>
<protein>
    <submittedName>
        <fullName evidence="1">Uncharacterized protein</fullName>
    </submittedName>
</protein>
<accession>A0A0P1AGG9</accession>
<dbReference type="AlphaFoldDB" id="A0A0P1AGG9"/>
<sequence>MTLGTQVSIFSYFDPSRVFSTTGVRFTNAHELRREAIVCTRRHGNRYRQILHTCKPLAACPCQFSAPTIRNSQIIHHRLSWYSTFRLQSVM</sequence>
<dbReference type="GeneID" id="36410422"/>
<evidence type="ECO:0000313" key="2">
    <source>
        <dbReference type="Proteomes" id="UP000054928"/>
    </source>
</evidence>
<dbReference type="EMBL" id="CCYD01000428">
    <property type="protein sequence ID" value="CEG39560.1"/>
    <property type="molecule type" value="Genomic_DNA"/>
</dbReference>
<dbReference type="Proteomes" id="UP000054928">
    <property type="component" value="Unassembled WGS sequence"/>
</dbReference>
<name>A0A0P1AGG9_PLAHL</name>
<reference evidence="2" key="1">
    <citation type="submission" date="2014-09" db="EMBL/GenBank/DDBJ databases">
        <authorList>
            <person name="Sharma Rahul"/>
            <person name="Thines Marco"/>
        </authorList>
    </citation>
    <scope>NUCLEOTIDE SEQUENCE [LARGE SCALE GENOMIC DNA]</scope>
</reference>
<organism evidence="1 2">
    <name type="scientific">Plasmopara halstedii</name>
    <name type="common">Downy mildew of sunflower</name>
    <dbReference type="NCBI Taxonomy" id="4781"/>
    <lineage>
        <taxon>Eukaryota</taxon>
        <taxon>Sar</taxon>
        <taxon>Stramenopiles</taxon>
        <taxon>Oomycota</taxon>
        <taxon>Peronosporomycetes</taxon>
        <taxon>Peronosporales</taxon>
        <taxon>Peronosporaceae</taxon>
        <taxon>Plasmopara</taxon>
    </lineage>
</organism>
<proteinExistence type="predicted"/>